<name>A0A1S6QGE2_9LACO</name>
<dbReference type="AlphaFoldDB" id="A0A1S6QGE2"/>
<dbReference type="eggNOG" id="COG3041">
    <property type="taxonomic scope" value="Bacteria"/>
</dbReference>
<evidence type="ECO:0000313" key="2">
    <source>
        <dbReference type="EMBL" id="AQW20670.1"/>
    </source>
</evidence>
<dbReference type="PANTHER" id="PTHR40588">
    <property type="entry name" value="MRNA INTERFERASE TOXIN YAFQ"/>
    <property type="match status" value="1"/>
</dbReference>
<dbReference type="Gene3D" id="3.30.2310.20">
    <property type="entry name" value="RelE-like"/>
    <property type="match status" value="1"/>
</dbReference>
<accession>A0A1S6QGE2</accession>
<dbReference type="NCBIfam" id="TIGR02385">
    <property type="entry name" value="RelE_StbE"/>
    <property type="match status" value="1"/>
</dbReference>
<dbReference type="Pfam" id="PF15738">
    <property type="entry name" value="YafQ_toxin"/>
    <property type="match status" value="1"/>
</dbReference>
<dbReference type="GO" id="GO:0006402">
    <property type="term" value="P:mRNA catabolic process"/>
    <property type="evidence" value="ECO:0007669"/>
    <property type="project" value="TreeGrafter"/>
</dbReference>
<dbReference type="Proteomes" id="UP000030361">
    <property type="component" value="Chromosome"/>
</dbReference>
<gene>
    <name evidence="2" type="ORF">PL11_001445</name>
</gene>
<dbReference type="SUPFAM" id="SSF143011">
    <property type="entry name" value="RelE-like"/>
    <property type="match status" value="1"/>
</dbReference>
<dbReference type="GO" id="GO:0006415">
    <property type="term" value="P:translational termination"/>
    <property type="evidence" value="ECO:0007669"/>
    <property type="project" value="TreeGrafter"/>
</dbReference>
<dbReference type="EMBL" id="CP018906">
    <property type="protein sequence ID" value="AQW20670.1"/>
    <property type="molecule type" value="Genomic_DNA"/>
</dbReference>
<dbReference type="OrthoDB" id="7030467at2"/>
<evidence type="ECO:0000313" key="3">
    <source>
        <dbReference type="Proteomes" id="UP000030361"/>
    </source>
</evidence>
<dbReference type="InterPro" id="IPR035093">
    <property type="entry name" value="RelE/ParE_toxin_dom_sf"/>
</dbReference>
<dbReference type="GO" id="GO:0004521">
    <property type="term" value="F:RNA endonuclease activity"/>
    <property type="evidence" value="ECO:0007669"/>
    <property type="project" value="TreeGrafter"/>
</dbReference>
<keyword evidence="3" id="KW-1185">Reference proteome</keyword>
<dbReference type="PANTHER" id="PTHR40588:SF1">
    <property type="entry name" value="MRNA INTERFERASE TOXIN YAFQ"/>
    <property type="match status" value="1"/>
</dbReference>
<reference evidence="2 3" key="1">
    <citation type="journal article" date="2015" name="Genome Announc.">
        <title>Genome Sequence of Lactobacillus curieae CCTCC M 2011381T, a Novel Producer of Gamma-aminobutyric Acid.</title>
        <authorList>
            <person name="Wang Y."/>
            <person name="Wang Y."/>
            <person name="Lang C."/>
            <person name="Wei D."/>
            <person name="Xu P."/>
            <person name="Xie J."/>
        </authorList>
    </citation>
    <scope>NUCLEOTIDE SEQUENCE [LARGE SCALE GENOMIC DNA]</scope>
    <source>
        <strain evidence="2 3">CCTCC M 2011381</strain>
    </source>
</reference>
<organism evidence="2 3">
    <name type="scientific">Lentilactobacillus curieae</name>
    <dbReference type="NCBI Taxonomy" id="1138822"/>
    <lineage>
        <taxon>Bacteria</taxon>
        <taxon>Bacillati</taxon>
        <taxon>Bacillota</taxon>
        <taxon>Bacilli</taxon>
        <taxon>Lactobacillales</taxon>
        <taxon>Lactobacillaceae</taxon>
        <taxon>Lentilactobacillus</taxon>
    </lineage>
</organism>
<keyword evidence="1" id="KW-1277">Toxin-antitoxin system</keyword>
<dbReference type="InterPro" id="IPR004386">
    <property type="entry name" value="Toxin_YafQ-like"/>
</dbReference>
<dbReference type="InterPro" id="IPR007712">
    <property type="entry name" value="RelE/ParE_toxin"/>
</dbReference>
<evidence type="ECO:0000256" key="1">
    <source>
        <dbReference type="ARBA" id="ARBA00022649"/>
    </source>
</evidence>
<proteinExistence type="predicted"/>
<sequence length="87" mass="10446">MYTVKYQSRFKKHLQNLLRAQRFSKKDFKAIEELIVNGTPIPEKYDDHVIKSHKPRRALFIKGSWLLIYEYHDDQVTFLDVGRHGEI</sequence>
<dbReference type="KEGG" id="lcu:PL11_001445"/>
<protein>
    <submittedName>
        <fullName evidence="2">Toxin</fullName>
    </submittedName>
</protein>